<sequence length="373" mass="41155">MISFVLCCALQSHVISFVLCCALQSHVISFVLCCALQSHVIIFVLCCALQSHVISFVLCCALQSHVISFVLCCALQSHVISFVLCCALPSHVASETMWREGDEEEGEEEEEDGEDEEFQKPAVPSSDAVLGEGDLPPQVAAARQLARPSSARPAPPRPKQDVLESEPAMRLGGGQPTNLIVDNENDEDEDENFLVEETAPPPPGPDLTPSKPVDEDDAEHGALVKKMLESKKELEGGSQNQAKKTEIERPVMSDAQRRKQREQVQKEVDKLRGSIQGLTRSANPLGKVMDYVQEDLDAMQQELDKWRSENAQHALDLKREMNVTDRAIEPLRQQLTELERAIGEQLGQIAATKSNIIKNDQKIQKMLKGISGS</sequence>
<reference evidence="3 4" key="1">
    <citation type="journal article" date="2021" name="Elife">
        <title>Chloroplast acquisition without the gene transfer in kleptoplastic sea slugs, Plakobranchus ocellatus.</title>
        <authorList>
            <person name="Maeda T."/>
            <person name="Takahashi S."/>
            <person name="Yoshida T."/>
            <person name="Shimamura S."/>
            <person name="Takaki Y."/>
            <person name="Nagai Y."/>
            <person name="Toyoda A."/>
            <person name="Suzuki Y."/>
            <person name="Arimoto A."/>
            <person name="Ishii H."/>
            <person name="Satoh N."/>
            <person name="Nishiyama T."/>
            <person name="Hasebe M."/>
            <person name="Maruyama T."/>
            <person name="Minagawa J."/>
            <person name="Obokata J."/>
            <person name="Shigenobu S."/>
        </authorList>
    </citation>
    <scope>NUCLEOTIDE SEQUENCE [LARGE SCALE GENOMIC DNA]</scope>
</reference>
<name>A0AAV3ZDI7_9GAST</name>
<evidence type="ECO:0000259" key="2">
    <source>
        <dbReference type="Pfam" id="PF17749"/>
    </source>
</evidence>
<feature type="domain" description="TRAF3-interacting protein 1 C-terminal" evidence="2">
    <location>
        <begin position="215"/>
        <end position="369"/>
    </location>
</feature>
<comment type="caution">
    <text evidence="3">The sequence shown here is derived from an EMBL/GenBank/DDBJ whole genome shotgun (WGS) entry which is preliminary data.</text>
</comment>
<evidence type="ECO:0000313" key="3">
    <source>
        <dbReference type="EMBL" id="GFN93346.1"/>
    </source>
</evidence>
<feature type="compositionally biased region" description="Acidic residues" evidence="1">
    <location>
        <begin position="101"/>
        <end position="117"/>
    </location>
</feature>
<evidence type="ECO:0000256" key="1">
    <source>
        <dbReference type="SAM" id="MobiDB-lite"/>
    </source>
</evidence>
<evidence type="ECO:0000313" key="4">
    <source>
        <dbReference type="Proteomes" id="UP000735302"/>
    </source>
</evidence>
<dbReference type="EMBL" id="BLXT01002329">
    <property type="protein sequence ID" value="GFN93346.1"/>
    <property type="molecule type" value="Genomic_DNA"/>
</dbReference>
<protein>
    <submittedName>
        <fullName evidence="3">Traf3-interacting protein 1</fullName>
    </submittedName>
</protein>
<organism evidence="3 4">
    <name type="scientific">Plakobranchus ocellatus</name>
    <dbReference type="NCBI Taxonomy" id="259542"/>
    <lineage>
        <taxon>Eukaryota</taxon>
        <taxon>Metazoa</taxon>
        <taxon>Spiralia</taxon>
        <taxon>Lophotrochozoa</taxon>
        <taxon>Mollusca</taxon>
        <taxon>Gastropoda</taxon>
        <taxon>Heterobranchia</taxon>
        <taxon>Euthyneura</taxon>
        <taxon>Panpulmonata</taxon>
        <taxon>Sacoglossa</taxon>
        <taxon>Placobranchoidea</taxon>
        <taxon>Plakobranchidae</taxon>
        <taxon>Plakobranchus</taxon>
    </lineage>
</organism>
<proteinExistence type="predicted"/>
<dbReference type="GO" id="GO:0070507">
    <property type="term" value="P:regulation of microtubule cytoskeleton organization"/>
    <property type="evidence" value="ECO:0007669"/>
    <property type="project" value="TreeGrafter"/>
</dbReference>
<dbReference type="GO" id="GO:0060271">
    <property type="term" value="P:cilium assembly"/>
    <property type="evidence" value="ECO:0007669"/>
    <property type="project" value="TreeGrafter"/>
</dbReference>
<dbReference type="InterPro" id="IPR041476">
    <property type="entry name" value="TRAF3IP1_C"/>
</dbReference>
<dbReference type="AlphaFoldDB" id="A0AAV3ZDI7"/>
<feature type="compositionally biased region" description="Acidic residues" evidence="1">
    <location>
        <begin position="183"/>
        <end position="194"/>
    </location>
</feature>
<feature type="compositionally biased region" description="Basic and acidic residues" evidence="1">
    <location>
        <begin position="243"/>
        <end position="270"/>
    </location>
</feature>
<feature type="region of interest" description="Disordered" evidence="1">
    <location>
        <begin position="97"/>
        <end position="270"/>
    </location>
</feature>
<dbReference type="InterPro" id="IPR018799">
    <property type="entry name" value="TRAF3IP1"/>
</dbReference>
<dbReference type="PANTHER" id="PTHR31363:SF0">
    <property type="entry name" value="TRAF3-INTERACTING PROTEIN 1"/>
    <property type="match status" value="1"/>
</dbReference>
<dbReference type="GO" id="GO:0008017">
    <property type="term" value="F:microtubule binding"/>
    <property type="evidence" value="ECO:0007669"/>
    <property type="project" value="InterPro"/>
</dbReference>
<gene>
    <name evidence="3" type="ORF">PoB_001985200</name>
</gene>
<dbReference type="GO" id="GO:0036064">
    <property type="term" value="C:ciliary basal body"/>
    <property type="evidence" value="ECO:0007669"/>
    <property type="project" value="TreeGrafter"/>
</dbReference>
<dbReference type="Pfam" id="PF17749">
    <property type="entry name" value="MIP-T3_C"/>
    <property type="match status" value="1"/>
</dbReference>
<dbReference type="GO" id="GO:0030992">
    <property type="term" value="C:intraciliary transport particle B"/>
    <property type="evidence" value="ECO:0007669"/>
    <property type="project" value="TreeGrafter"/>
</dbReference>
<accession>A0AAV3ZDI7</accession>
<feature type="compositionally biased region" description="Low complexity" evidence="1">
    <location>
        <begin position="140"/>
        <end position="152"/>
    </location>
</feature>
<dbReference type="Proteomes" id="UP000735302">
    <property type="component" value="Unassembled WGS sequence"/>
</dbReference>
<dbReference type="GO" id="GO:0042073">
    <property type="term" value="P:intraciliary transport"/>
    <property type="evidence" value="ECO:0007669"/>
    <property type="project" value="TreeGrafter"/>
</dbReference>
<keyword evidence="4" id="KW-1185">Reference proteome</keyword>
<feature type="compositionally biased region" description="Basic and acidic residues" evidence="1">
    <location>
        <begin position="219"/>
        <end position="235"/>
    </location>
</feature>
<dbReference type="PANTHER" id="PTHR31363">
    <property type="entry name" value="TRAF3-INTERACTING PROTEIN 1"/>
    <property type="match status" value="1"/>
</dbReference>
<dbReference type="GO" id="GO:0005930">
    <property type="term" value="C:axoneme"/>
    <property type="evidence" value="ECO:0007669"/>
    <property type="project" value="TreeGrafter"/>
</dbReference>